<dbReference type="CDD" id="cd09859">
    <property type="entry name" value="PIN_53EXO"/>
    <property type="match status" value="1"/>
</dbReference>
<evidence type="ECO:0000256" key="5">
    <source>
        <dbReference type="ARBA" id="ARBA00022695"/>
    </source>
</evidence>
<evidence type="ECO:0000256" key="12">
    <source>
        <dbReference type="ARBA" id="ARBA00023125"/>
    </source>
</evidence>
<keyword evidence="4 16" id="KW-0808">Transferase</keyword>
<dbReference type="InterPro" id="IPR001098">
    <property type="entry name" value="DNA-dir_DNA_pol_A_palm_dom"/>
</dbReference>
<dbReference type="GO" id="GO:0003887">
    <property type="term" value="F:DNA-directed DNA polymerase activity"/>
    <property type="evidence" value="ECO:0007669"/>
    <property type="project" value="UniProtKB-EC"/>
</dbReference>
<evidence type="ECO:0000256" key="3">
    <source>
        <dbReference type="ARBA" id="ARBA00020311"/>
    </source>
</evidence>
<evidence type="ECO:0000256" key="15">
    <source>
        <dbReference type="NCBIfam" id="TIGR00593"/>
    </source>
</evidence>
<dbReference type="Pfam" id="PF01367">
    <property type="entry name" value="5_3_exonuc"/>
    <property type="match status" value="1"/>
</dbReference>
<dbReference type="NCBIfam" id="NF004397">
    <property type="entry name" value="PRK05755.1"/>
    <property type="match status" value="1"/>
</dbReference>
<evidence type="ECO:0000256" key="2">
    <source>
        <dbReference type="ARBA" id="ARBA00012417"/>
    </source>
</evidence>
<keyword evidence="21" id="KW-1185">Reference proteome</keyword>
<evidence type="ECO:0000256" key="7">
    <source>
        <dbReference type="ARBA" id="ARBA00022722"/>
    </source>
</evidence>
<keyword evidence="6 16" id="KW-0235">DNA replication</keyword>
<keyword evidence="10" id="KW-0269">Exonuclease</keyword>
<evidence type="ECO:0000256" key="13">
    <source>
        <dbReference type="ARBA" id="ARBA00023204"/>
    </source>
</evidence>
<dbReference type="InterPro" id="IPR043502">
    <property type="entry name" value="DNA/RNA_pol_sf"/>
</dbReference>
<sequence length="886" mass="96781">MDRLLLIDGHSVAYRAFFALPVENFATSTGQSTNAVFGFTSMLINVLRDEAPTHVCVAFDLSRQSFRTEEYAEYKANRSKSPEEFSGQVALVKEVLDAMDIRHVDKAGYEADDIIATLATRAEAAGMEVLVCSGDRDAIQLVTDQVTLLYPRKGVSDLARMTPTAVQEKYGVLPEFYPDIAALVGETSDNLPGVPGVGPKTAAKWINGYGSLDALIGHVDEVPGKAGQSLRDHLDSVLRNRRLNALVRDLDLPLGPADLTLDTAFDREKVHTVFDSLEFTALRDRLFTTFPGTTDEVEPEAGFDLAGRVLGQGEVAAWLEQHAVGDIGLHVQGSWGRGGGDVIAMALATQDEAAWLDLAELTPQDESALGEWLADPTRGKVLHDAKGPMLALADRGWTLRGLAADTALSAYLVRPDQRSYDLADLSVRYLKRELRDDAADSGQLSLDTDDDAEIAMLRARATLDLSVALATEVEQSGGTKLLADVELPLVSTLARMERAGIAVDDDALLTLESEFASRAQQAADAAYASIGGKEINLGSPKQLQVVLFDELGMPKTKRTKTGYTTDADSLQQLYAKTGHPFLEHLLAHRDVTKLRQTVETLRRSISDDGRIHTTYAQTIAATGRLSSNDPNLQNIPIRTASGRRIREAFVVGAGYDTLLTADYSQIEMRIMADLSEDADLIEAFNSGEDFHTVMAAKVFERDPEDIDTELRARIKAMNYGLAYGLSAYGLSQQLSISTGEAQGLMDDYFQRFGGVRDYLRGLVDEARQTGFTETIMGRRRYLPDLQSDNRQRREMAERMALNAPIQGSAADIIKVAMLNVERAIDEAGLSSRMLLQVHDELVLETTDSELEQLTALVRREMAAAADLSVPLDVSVGVGRTWHEAGH</sequence>
<dbReference type="PANTHER" id="PTHR10133">
    <property type="entry name" value="DNA POLYMERASE I"/>
    <property type="match status" value="1"/>
</dbReference>
<dbReference type="InterPro" id="IPR008918">
    <property type="entry name" value="HhH2"/>
</dbReference>
<dbReference type="InterPro" id="IPR018320">
    <property type="entry name" value="DNA_polymerase_1"/>
</dbReference>
<dbReference type="SMART" id="SM00475">
    <property type="entry name" value="53EXOc"/>
    <property type="match status" value="1"/>
</dbReference>
<feature type="domain" description="DNA-directed DNA polymerase family A palm" evidence="19">
    <location>
        <begin position="642"/>
        <end position="849"/>
    </location>
</feature>
<feature type="domain" description="5'-3' exonuclease" evidence="18">
    <location>
        <begin position="2"/>
        <end position="262"/>
    </location>
</feature>
<dbReference type="InterPro" id="IPR029060">
    <property type="entry name" value="PIN-like_dom_sf"/>
</dbReference>
<dbReference type="CDD" id="cd06140">
    <property type="entry name" value="DNA_polA_I_Bacillus_like_exo"/>
    <property type="match status" value="1"/>
</dbReference>
<evidence type="ECO:0000256" key="10">
    <source>
        <dbReference type="ARBA" id="ARBA00022839"/>
    </source>
</evidence>
<dbReference type="InterPro" id="IPR012337">
    <property type="entry name" value="RNaseH-like_sf"/>
</dbReference>
<evidence type="ECO:0000259" key="19">
    <source>
        <dbReference type="SMART" id="SM00482"/>
    </source>
</evidence>
<comment type="similarity">
    <text evidence="1 16">Belongs to the DNA polymerase type-A family.</text>
</comment>
<evidence type="ECO:0000256" key="14">
    <source>
        <dbReference type="ARBA" id="ARBA00049244"/>
    </source>
</evidence>
<dbReference type="InterPro" id="IPR036397">
    <property type="entry name" value="RNaseH_sf"/>
</dbReference>
<dbReference type="Proteomes" id="UP000515871">
    <property type="component" value="Chromosome"/>
</dbReference>
<evidence type="ECO:0000256" key="1">
    <source>
        <dbReference type="ARBA" id="ARBA00007705"/>
    </source>
</evidence>
<gene>
    <name evidence="16 20" type="primary">polA</name>
    <name evidence="20" type="ORF">H9L21_09135</name>
</gene>
<dbReference type="Gene3D" id="3.30.70.370">
    <property type="match status" value="1"/>
</dbReference>
<evidence type="ECO:0000256" key="4">
    <source>
        <dbReference type="ARBA" id="ARBA00022679"/>
    </source>
</evidence>
<keyword evidence="13 16" id="KW-0234">DNA repair</keyword>
<comment type="catalytic activity">
    <reaction evidence="14 16">
        <text>DNA(n) + a 2'-deoxyribonucleoside 5'-triphosphate = DNA(n+1) + diphosphate</text>
        <dbReference type="Rhea" id="RHEA:22508"/>
        <dbReference type="Rhea" id="RHEA-COMP:17339"/>
        <dbReference type="Rhea" id="RHEA-COMP:17340"/>
        <dbReference type="ChEBI" id="CHEBI:33019"/>
        <dbReference type="ChEBI" id="CHEBI:61560"/>
        <dbReference type="ChEBI" id="CHEBI:173112"/>
        <dbReference type="EC" id="2.7.7.7"/>
    </reaction>
</comment>
<reference evidence="20 21" key="1">
    <citation type="submission" date="2020-08" db="EMBL/GenBank/DDBJ databases">
        <title>Novel species in genus Aeromicrobium.</title>
        <authorList>
            <person name="Zhang G."/>
        </authorList>
    </citation>
    <scope>NUCLEOTIDE SEQUENCE [LARGE SCALE GENOMIC DNA]</scope>
    <source>
        <strain evidence="21">zg-629</strain>
    </source>
</reference>
<evidence type="ECO:0000256" key="8">
    <source>
        <dbReference type="ARBA" id="ARBA00022763"/>
    </source>
</evidence>
<dbReference type="PRINTS" id="PR00868">
    <property type="entry name" value="DNAPOLI"/>
</dbReference>
<dbReference type="SMART" id="SM00279">
    <property type="entry name" value="HhH2"/>
    <property type="match status" value="1"/>
</dbReference>
<keyword evidence="7" id="KW-0540">Nuclease</keyword>
<evidence type="ECO:0000313" key="21">
    <source>
        <dbReference type="Proteomes" id="UP000515871"/>
    </source>
</evidence>
<dbReference type="InterPro" id="IPR054690">
    <property type="entry name" value="DNA_polI_exonuclease"/>
</dbReference>
<dbReference type="InterPro" id="IPR002421">
    <property type="entry name" value="5-3_exonuclease"/>
</dbReference>
<keyword evidence="5 16" id="KW-0548">Nucleotidyltransferase</keyword>
<dbReference type="CDD" id="cd08637">
    <property type="entry name" value="DNA_pol_A_pol_I_C"/>
    <property type="match status" value="1"/>
</dbReference>
<feature type="domain" description="3'-5' exonuclease" evidence="17">
    <location>
        <begin position="306"/>
        <end position="474"/>
    </location>
</feature>
<proteinExistence type="inferred from homology"/>
<keyword evidence="8 16" id="KW-0227">DNA damage</keyword>
<dbReference type="Pfam" id="PF22619">
    <property type="entry name" value="DNA_polI_exo1"/>
    <property type="match status" value="1"/>
</dbReference>
<dbReference type="NCBIfam" id="TIGR00593">
    <property type="entry name" value="pola"/>
    <property type="match status" value="1"/>
</dbReference>
<evidence type="ECO:0000313" key="20">
    <source>
        <dbReference type="EMBL" id="QNL93297.1"/>
    </source>
</evidence>
<accession>A0ABX6SRQ9</accession>
<keyword evidence="12 16" id="KW-0238">DNA-binding</keyword>
<evidence type="ECO:0000259" key="17">
    <source>
        <dbReference type="SMART" id="SM00474"/>
    </source>
</evidence>
<organism evidence="20 21">
    <name type="scientific">Aeromicrobium senzhongii</name>
    <dbReference type="NCBI Taxonomy" id="2663859"/>
    <lineage>
        <taxon>Bacteria</taxon>
        <taxon>Bacillati</taxon>
        <taxon>Actinomycetota</taxon>
        <taxon>Actinomycetes</taxon>
        <taxon>Propionibacteriales</taxon>
        <taxon>Nocardioidaceae</taxon>
        <taxon>Aeromicrobium</taxon>
    </lineage>
</organism>
<dbReference type="InterPro" id="IPR020045">
    <property type="entry name" value="DNA_polI_H3TH"/>
</dbReference>
<evidence type="ECO:0000256" key="9">
    <source>
        <dbReference type="ARBA" id="ARBA00022801"/>
    </source>
</evidence>
<dbReference type="SUPFAM" id="SSF53098">
    <property type="entry name" value="Ribonuclease H-like"/>
    <property type="match status" value="1"/>
</dbReference>
<dbReference type="InterPro" id="IPR002298">
    <property type="entry name" value="DNA_polymerase_A"/>
</dbReference>
<dbReference type="EC" id="2.7.7.7" evidence="2 15"/>
<dbReference type="Gene3D" id="3.40.50.1010">
    <property type="entry name" value="5'-nuclease"/>
    <property type="match status" value="1"/>
</dbReference>
<dbReference type="Gene3D" id="1.10.150.20">
    <property type="entry name" value="5' to 3' exonuclease, C-terminal subdomain"/>
    <property type="match status" value="2"/>
</dbReference>
<dbReference type="SUPFAM" id="SSF47807">
    <property type="entry name" value="5' to 3' exonuclease, C-terminal subdomain"/>
    <property type="match status" value="1"/>
</dbReference>
<evidence type="ECO:0000259" key="18">
    <source>
        <dbReference type="SMART" id="SM00475"/>
    </source>
</evidence>
<dbReference type="InterPro" id="IPR020046">
    <property type="entry name" value="5-3_exonucl_a-hlix_arch_N"/>
</dbReference>
<dbReference type="Pfam" id="PF02739">
    <property type="entry name" value="5_3_exonuc_N"/>
    <property type="match status" value="1"/>
</dbReference>
<dbReference type="Gene3D" id="3.30.420.10">
    <property type="entry name" value="Ribonuclease H-like superfamily/Ribonuclease H"/>
    <property type="match status" value="1"/>
</dbReference>
<dbReference type="EMBL" id="CP060587">
    <property type="protein sequence ID" value="QNL93297.1"/>
    <property type="molecule type" value="Genomic_DNA"/>
</dbReference>
<dbReference type="Gene3D" id="1.20.1060.10">
    <property type="entry name" value="Taq DNA Polymerase, Chain T, domain 4"/>
    <property type="match status" value="1"/>
</dbReference>
<keyword evidence="11 16" id="KW-0239">DNA-directed DNA polymerase</keyword>
<name>A0ABX6SRQ9_9ACTN</name>
<dbReference type="SUPFAM" id="SSF56672">
    <property type="entry name" value="DNA/RNA polymerases"/>
    <property type="match status" value="1"/>
</dbReference>
<dbReference type="Pfam" id="PF00476">
    <property type="entry name" value="DNA_pol_A"/>
    <property type="match status" value="1"/>
</dbReference>
<evidence type="ECO:0000256" key="16">
    <source>
        <dbReference type="RuleBase" id="RU004460"/>
    </source>
</evidence>
<dbReference type="InterPro" id="IPR002562">
    <property type="entry name" value="3'-5'_exonuclease_dom"/>
</dbReference>
<dbReference type="PANTHER" id="PTHR10133:SF27">
    <property type="entry name" value="DNA POLYMERASE NU"/>
    <property type="match status" value="1"/>
</dbReference>
<dbReference type="SUPFAM" id="SSF88723">
    <property type="entry name" value="PIN domain-like"/>
    <property type="match status" value="1"/>
</dbReference>
<evidence type="ECO:0000256" key="11">
    <source>
        <dbReference type="ARBA" id="ARBA00022932"/>
    </source>
</evidence>
<dbReference type="SMART" id="SM00474">
    <property type="entry name" value="35EXOc"/>
    <property type="match status" value="1"/>
</dbReference>
<dbReference type="SMART" id="SM00482">
    <property type="entry name" value="POLAc"/>
    <property type="match status" value="1"/>
</dbReference>
<dbReference type="InterPro" id="IPR036279">
    <property type="entry name" value="5-3_exonuclease_C_sf"/>
</dbReference>
<keyword evidence="9" id="KW-0378">Hydrolase</keyword>
<dbReference type="CDD" id="cd09898">
    <property type="entry name" value="H3TH_53EXO"/>
    <property type="match status" value="1"/>
</dbReference>
<dbReference type="RefSeq" id="WP_187411400.1">
    <property type="nucleotide sequence ID" value="NZ_CP060587.1"/>
</dbReference>
<evidence type="ECO:0000256" key="6">
    <source>
        <dbReference type="ARBA" id="ARBA00022705"/>
    </source>
</evidence>
<protein>
    <recommendedName>
        <fullName evidence="3 15">DNA polymerase I</fullName>
        <ecNumber evidence="2 15">2.7.7.7</ecNumber>
    </recommendedName>
</protein>